<reference evidence="1 2" key="1">
    <citation type="submission" date="2014-04" db="EMBL/GenBank/DDBJ databases">
        <title>Comparative genomics and transcriptomics to identify genetic mechanisms underlying the emergence of carbapenem resistant Acinetobacter baumannii (CRAb).</title>
        <authorList>
            <person name="Harris A.D."/>
            <person name="Johnson K.J."/>
            <person name="George J."/>
            <person name="Nadendla S."/>
            <person name="Daugherty S.C."/>
            <person name="Parankush S."/>
            <person name="Sadzewicz L."/>
            <person name="Tallon L."/>
            <person name="Sengamalay N."/>
            <person name="Hazen T.H."/>
            <person name="Rasko D.A."/>
        </authorList>
    </citation>
    <scope>NUCLEOTIDE SEQUENCE [LARGE SCALE GENOMIC DNA]</scope>
    <source>
        <strain evidence="1 2">21072</strain>
    </source>
</reference>
<dbReference type="EMBL" id="JMOD01000003">
    <property type="protein sequence ID" value="KCY22660.1"/>
    <property type="molecule type" value="Genomic_DNA"/>
</dbReference>
<accession>A0A062IS70</accession>
<dbReference type="Proteomes" id="UP000027327">
    <property type="component" value="Unassembled WGS sequence"/>
</dbReference>
<gene>
    <name evidence="1" type="ORF">J596_0308</name>
</gene>
<proteinExistence type="predicted"/>
<dbReference type="AlphaFoldDB" id="A0A062IS70"/>
<organism evidence="1 2">
    <name type="scientific">Acinetobacter baumannii 21072</name>
    <dbReference type="NCBI Taxonomy" id="1310697"/>
    <lineage>
        <taxon>Bacteria</taxon>
        <taxon>Pseudomonadati</taxon>
        <taxon>Pseudomonadota</taxon>
        <taxon>Gammaproteobacteria</taxon>
        <taxon>Moraxellales</taxon>
        <taxon>Moraxellaceae</taxon>
        <taxon>Acinetobacter</taxon>
        <taxon>Acinetobacter calcoaceticus/baumannii complex</taxon>
    </lineage>
</organism>
<comment type="caution">
    <text evidence="1">The sequence shown here is derived from an EMBL/GenBank/DDBJ whole genome shotgun (WGS) entry which is preliminary data.</text>
</comment>
<evidence type="ECO:0000313" key="1">
    <source>
        <dbReference type="EMBL" id="KCY22660.1"/>
    </source>
</evidence>
<evidence type="ECO:0000313" key="2">
    <source>
        <dbReference type="Proteomes" id="UP000027327"/>
    </source>
</evidence>
<protein>
    <submittedName>
        <fullName evidence="1">Uncharacterized protein</fullName>
    </submittedName>
</protein>
<name>A0A062IS70_ACIBA</name>
<sequence>MDFISLLDHQGVLNSVEMRSRLVVVGFLLKKNNYFCWGV</sequence>